<reference evidence="2" key="1">
    <citation type="submission" date="2017-02" db="EMBL/GenBank/DDBJ databases">
        <authorList>
            <person name="Varghese N."/>
            <person name="Submissions S."/>
        </authorList>
    </citation>
    <scope>NUCLEOTIDE SEQUENCE [LARGE SCALE GENOMIC DNA]</scope>
    <source>
        <strain evidence="2">DSM 22224</strain>
    </source>
</reference>
<organism evidence="1 2">
    <name type="scientific">Chitinophaga eiseniae</name>
    <dbReference type="NCBI Taxonomy" id="634771"/>
    <lineage>
        <taxon>Bacteria</taxon>
        <taxon>Pseudomonadati</taxon>
        <taxon>Bacteroidota</taxon>
        <taxon>Chitinophagia</taxon>
        <taxon>Chitinophagales</taxon>
        <taxon>Chitinophagaceae</taxon>
        <taxon>Chitinophaga</taxon>
    </lineage>
</organism>
<accession>A0A1T4U5A4</accession>
<dbReference type="RefSeq" id="WP_078673293.1">
    <property type="nucleotide sequence ID" value="NZ_FUWZ01000009.1"/>
</dbReference>
<evidence type="ECO:0000313" key="2">
    <source>
        <dbReference type="Proteomes" id="UP000190367"/>
    </source>
</evidence>
<keyword evidence="2" id="KW-1185">Reference proteome</keyword>
<dbReference type="InterPro" id="IPR029044">
    <property type="entry name" value="Nucleotide-diphossugar_trans"/>
</dbReference>
<dbReference type="EMBL" id="FUWZ01000009">
    <property type="protein sequence ID" value="SKA47854.1"/>
    <property type="molecule type" value="Genomic_DNA"/>
</dbReference>
<sequence length="328" mass="38707">MLNFCTLFNSLYLTRGLAMYESLEQQCPDFHLYIFAFDDRCHQTLTALRLPKATVISLSEFEDERLLTIKPTRTPGEYCWTCTPATIEYCLERYQLPSCTYIDADLLFFDDPGILVKEMGNKSVLITDHRYTPVYDQTALSGRYCVQFMFFRNDENGRRVLTDWKESCFEWCYKRFEDGKFGDQKYLDYWMDRFEGVHELQHLGGGVAPWNIQQYTFSQQGETITGTETATGKQFGLVFYHYQDYKYCYPKGCFLGQYPITDEQLKIIYKPYIHALAKVDKQLQAAGLQGTFHEMMEIPRYRRSFGTKLKYYFKGRVGEFFRRSYITG</sequence>
<dbReference type="SUPFAM" id="SSF53448">
    <property type="entry name" value="Nucleotide-diphospho-sugar transferases"/>
    <property type="match status" value="1"/>
</dbReference>
<dbReference type="Proteomes" id="UP000190367">
    <property type="component" value="Unassembled WGS sequence"/>
</dbReference>
<gene>
    <name evidence="1" type="ORF">SAMN04488128_10962</name>
</gene>
<proteinExistence type="predicted"/>
<dbReference type="OrthoDB" id="186344at2"/>
<dbReference type="AlphaFoldDB" id="A0A1T4U5A4"/>
<protein>
    <recommendedName>
        <fullName evidence="3">Glycosyl transferase</fullName>
    </recommendedName>
</protein>
<dbReference type="STRING" id="634771.SAMN04488128_10962"/>
<evidence type="ECO:0008006" key="3">
    <source>
        <dbReference type="Google" id="ProtNLM"/>
    </source>
</evidence>
<evidence type="ECO:0000313" key="1">
    <source>
        <dbReference type="EMBL" id="SKA47854.1"/>
    </source>
</evidence>
<name>A0A1T4U5A4_9BACT</name>